<dbReference type="SMART" id="SM00848">
    <property type="entry name" value="Inhibitor_I29"/>
    <property type="match status" value="1"/>
</dbReference>
<accession>W4FUA9</accession>
<dbReference type="PRINTS" id="PR00705">
    <property type="entry name" value="PAPAIN"/>
</dbReference>
<protein>
    <recommendedName>
        <fullName evidence="12">Peptidase C1A papain C-terminal domain-containing protein</fullName>
    </recommendedName>
</protein>
<proteinExistence type="inferred from homology"/>
<dbReference type="EMBL" id="KI913162">
    <property type="protein sequence ID" value="ETV71060.1"/>
    <property type="molecule type" value="Genomic_DNA"/>
</dbReference>
<dbReference type="CDD" id="cd02248">
    <property type="entry name" value="Peptidase_C1A"/>
    <property type="match status" value="1"/>
</dbReference>
<dbReference type="PROSITE" id="PS00639">
    <property type="entry name" value="THIOL_PROTEASE_HIS"/>
    <property type="match status" value="1"/>
</dbReference>
<dbReference type="InterPro" id="IPR000668">
    <property type="entry name" value="Peptidase_C1A_C"/>
</dbReference>
<dbReference type="Gene3D" id="3.90.70.10">
    <property type="entry name" value="Cysteine proteinases"/>
    <property type="match status" value="1"/>
</dbReference>
<dbReference type="GO" id="GO:0008234">
    <property type="term" value="F:cysteine-type peptidase activity"/>
    <property type="evidence" value="ECO:0007669"/>
    <property type="project" value="InterPro"/>
</dbReference>
<feature type="domain" description="Peptidase C1A papain C-terminal" evidence="8">
    <location>
        <begin position="114"/>
        <end position="327"/>
    </location>
</feature>
<dbReference type="Pfam" id="PF00112">
    <property type="entry name" value="Peptidase_C1"/>
    <property type="match status" value="1"/>
</dbReference>
<dbReference type="InterPro" id="IPR038765">
    <property type="entry name" value="Papain-like_cys_pep_sf"/>
</dbReference>
<dbReference type="SMART" id="SM00645">
    <property type="entry name" value="Pept_C1"/>
    <property type="match status" value="1"/>
</dbReference>
<evidence type="ECO:0000259" key="9">
    <source>
        <dbReference type="SMART" id="SM00737"/>
    </source>
</evidence>
<keyword evidence="5" id="KW-0865">Zymogen</keyword>
<evidence type="ECO:0000256" key="6">
    <source>
        <dbReference type="ARBA" id="ARBA00023157"/>
    </source>
</evidence>
<dbReference type="STRING" id="112090.W4FUA9"/>
<dbReference type="PROSITE" id="PS00139">
    <property type="entry name" value="THIOL_PROTEASE_CYS"/>
    <property type="match status" value="1"/>
</dbReference>
<dbReference type="AlphaFoldDB" id="W4FUA9"/>
<evidence type="ECO:0000259" key="8">
    <source>
        <dbReference type="SMART" id="SM00645"/>
    </source>
</evidence>
<keyword evidence="4" id="KW-0378">Hydrolase</keyword>
<feature type="domain" description="MD-2-related lipid-recognition" evidence="9">
    <location>
        <begin position="355"/>
        <end position="490"/>
    </location>
</feature>
<evidence type="ECO:0000259" key="10">
    <source>
        <dbReference type="SMART" id="SM00848"/>
    </source>
</evidence>
<comment type="similarity">
    <text evidence="1">Belongs to the peptidase C1 family.</text>
</comment>
<feature type="domain" description="Cathepsin propeptide inhibitor" evidence="10">
    <location>
        <begin position="27"/>
        <end position="83"/>
    </location>
</feature>
<dbReference type="InterPro" id="IPR013201">
    <property type="entry name" value="Prot_inhib_I29"/>
</dbReference>
<keyword evidence="6" id="KW-1015">Disulfide bond</keyword>
<dbReference type="InterPro" id="IPR014756">
    <property type="entry name" value="Ig_E-set"/>
</dbReference>
<evidence type="ECO:0008006" key="12">
    <source>
        <dbReference type="Google" id="ProtNLM"/>
    </source>
</evidence>
<dbReference type="FunFam" id="3.90.70.10:FF:000067">
    <property type="entry name" value="Senescence-specific cysteine protease"/>
    <property type="match status" value="1"/>
</dbReference>
<dbReference type="GO" id="GO:0006508">
    <property type="term" value="P:proteolysis"/>
    <property type="evidence" value="ECO:0007669"/>
    <property type="project" value="UniProtKB-KW"/>
</dbReference>
<dbReference type="Pfam" id="PF08246">
    <property type="entry name" value="Inhibitor_I29"/>
    <property type="match status" value="1"/>
</dbReference>
<feature type="chain" id="PRO_5018521736" description="Peptidase C1A papain C-terminal domain-containing protein" evidence="7">
    <location>
        <begin position="17"/>
        <end position="508"/>
    </location>
</feature>
<evidence type="ECO:0000256" key="4">
    <source>
        <dbReference type="ARBA" id="ARBA00022801"/>
    </source>
</evidence>
<dbReference type="SUPFAM" id="SSF81296">
    <property type="entry name" value="E set domains"/>
    <property type="match status" value="1"/>
</dbReference>
<evidence type="ECO:0000256" key="2">
    <source>
        <dbReference type="ARBA" id="ARBA00022670"/>
    </source>
</evidence>
<dbReference type="VEuPathDB" id="FungiDB:H257_13482"/>
<keyword evidence="2" id="KW-0645">Protease</keyword>
<dbReference type="GeneID" id="20815478"/>
<dbReference type="RefSeq" id="XP_009839306.1">
    <property type="nucleotide sequence ID" value="XM_009841004.1"/>
</dbReference>
<keyword evidence="3 7" id="KW-0732">Signal</keyword>
<reference evidence="11" key="1">
    <citation type="submission" date="2013-12" db="EMBL/GenBank/DDBJ databases">
        <title>The Genome Sequence of Aphanomyces astaci APO3.</title>
        <authorList>
            <consortium name="The Broad Institute Genomics Platform"/>
            <person name="Russ C."/>
            <person name="Tyler B."/>
            <person name="van West P."/>
            <person name="Dieguez-Uribeondo J."/>
            <person name="Young S.K."/>
            <person name="Zeng Q."/>
            <person name="Gargeya S."/>
            <person name="Fitzgerald M."/>
            <person name="Abouelleil A."/>
            <person name="Alvarado L."/>
            <person name="Chapman S.B."/>
            <person name="Gainer-Dewar J."/>
            <person name="Goldberg J."/>
            <person name="Griggs A."/>
            <person name="Gujja S."/>
            <person name="Hansen M."/>
            <person name="Howarth C."/>
            <person name="Imamovic A."/>
            <person name="Ireland A."/>
            <person name="Larimer J."/>
            <person name="McCowan C."/>
            <person name="Murphy C."/>
            <person name="Pearson M."/>
            <person name="Poon T.W."/>
            <person name="Priest M."/>
            <person name="Roberts A."/>
            <person name="Saif S."/>
            <person name="Shea T."/>
            <person name="Sykes S."/>
            <person name="Wortman J."/>
            <person name="Nusbaum C."/>
            <person name="Birren B."/>
        </authorList>
    </citation>
    <scope>NUCLEOTIDE SEQUENCE [LARGE SCALE GENOMIC DNA]</scope>
    <source>
        <strain evidence="11">APO3</strain>
    </source>
</reference>
<dbReference type="InterPro" id="IPR025660">
    <property type="entry name" value="Pept_his_AS"/>
</dbReference>
<dbReference type="PANTHER" id="PTHR12411">
    <property type="entry name" value="CYSTEINE PROTEASE FAMILY C1-RELATED"/>
    <property type="match status" value="1"/>
</dbReference>
<evidence type="ECO:0000256" key="5">
    <source>
        <dbReference type="ARBA" id="ARBA00023145"/>
    </source>
</evidence>
<dbReference type="InterPro" id="IPR003172">
    <property type="entry name" value="ML_dom"/>
</dbReference>
<dbReference type="InterPro" id="IPR013128">
    <property type="entry name" value="Peptidase_C1A"/>
</dbReference>
<sequence length="508" mass="54713">MKIVLAASTLAGYVAATTSSSSYEAKFVSWMKAHGFTFNPVDWVHRFENFILNDQFIEAHNSKRDSSFTMGHNEYSHLSFDEFKRHRVGLRLPPSYLQSRQKNPPVLKQHAAAVPDEIDWVAKGAVTGVKNQGMCGSCWAFSTTGAVEGAAFVTSNKLVSLSEQELVDCDEGDNGCSGGLMDNAFKWIKRHKGLCKEEDYTYHANASVCTVESCTPVTKVLGYYDVTPNDEEELKAAVAHQPVAVAIEADQKEFQFYKSGVFDKTCGTSLDHGVLVVGYGTQDGKKFWKVKNSWGEEWGDAGFIYLARDIGVEQGQCGVAMVPSYPSASIISAGAPPPADETVTTVVDVGSAVEISQCGDVATELVAFSNLSVTPANPKRGKPIHFLGNGVIKSTFESAPLTIAVKLAGQLVYSHYGSLCGKTHIPLPLGLGHIDVVGLACPAQAGKFEGLQVALNLPHIAPEGNYEVYLTSDRGEANAKQSVFCVQVKLDLNDQARGVVVSDLLALS</sequence>
<evidence type="ECO:0000256" key="3">
    <source>
        <dbReference type="ARBA" id="ARBA00022729"/>
    </source>
</evidence>
<dbReference type="Pfam" id="PF02221">
    <property type="entry name" value="E1_DerP2_DerF2"/>
    <property type="match status" value="1"/>
</dbReference>
<organism evidence="11">
    <name type="scientific">Aphanomyces astaci</name>
    <name type="common">Crayfish plague agent</name>
    <dbReference type="NCBI Taxonomy" id="112090"/>
    <lineage>
        <taxon>Eukaryota</taxon>
        <taxon>Sar</taxon>
        <taxon>Stramenopiles</taxon>
        <taxon>Oomycota</taxon>
        <taxon>Saprolegniomycetes</taxon>
        <taxon>Saprolegniales</taxon>
        <taxon>Verrucalvaceae</taxon>
        <taxon>Aphanomyces</taxon>
    </lineage>
</organism>
<gene>
    <name evidence="11" type="ORF">H257_13482</name>
</gene>
<name>W4FUA9_APHAT</name>
<dbReference type="InterPro" id="IPR039417">
    <property type="entry name" value="Peptidase_C1A_papain-like"/>
</dbReference>
<evidence type="ECO:0000256" key="7">
    <source>
        <dbReference type="SAM" id="SignalP"/>
    </source>
</evidence>
<evidence type="ECO:0000313" key="11">
    <source>
        <dbReference type="EMBL" id="ETV71060.1"/>
    </source>
</evidence>
<dbReference type="OrthoDB" id="10253408at2759"/>
<dbReference type="InterPro" id="IPR000169">
    <property type="entry name" value="Pept_cys_AS"/>
</dbReference>
<evidence type="ECO:0000256" key="1">
    <source>
        <dbReference type="ARBA" id="ARBA00008455"/>
    </source>
</evidence>
<dbReference type="SUPFAM" id="SSF54001">
    <property type="entry name" value="Cysteine proteinases"/>
    <property type="match status" value="1"/>
</dbReference>
<feature type="signal peptide" evidence="7">
    <location>
        <begin position="1"/>
        <end position="16"/>
    </location>
</feature>
<dbReference type="SMART" id="SM00737">
    <property type="entry name" value="ML"/>
    <property type="match status" value="1"/>
</dbReference>